<organism evidence="4 5">
    <name type="scientific">Hirsutella minnesotensis 3608</name>
    <dbReference type="NCBI Taxonomy" id="1043627"/>
    <lineage>
        <taxon>Eukaryota</taxon>
        <taxon>Fungi</taxon>
        <taxon>Dikarya</taxon>
        <taxon>Ascomycota</taxon>
        <taxon>Pezizomycotina</taxon>
        <taxon>Sordariomycetes</taxon>
        <taxon>Hypocreomycetidae</taxon>
        <taxon>Hypocreales</taxon>
        <taxon>Ophiocordycipitaceae</taxon>
        <taxon>Hirsutella</taxon>
    </lineage>
</organism>
<dbReference type="PANTHER" id="PTHR47466">
    <property type="match status" value="1"/>
</dbReference>
<dbReference type="PANTHER" id="PTHR47466:SF1">
    <property type="entry name" value="METALLOPROTEASE MEP1 (AFU_ORTHOLOGUE AFUA_1G07730)-RELATED"/>
    <property type="match status" value="1"/>
</dbReference>
<feature type="signal peptide" evidence="3">
    <location>
        <begin position="1"/>
        <end position="17"/>
    </location>
</feature>
<keyword evidence="5" id="KW-1185">Reference proteome</keyword>
<comment type="similarity">
    <text evidence="1">Belongs to the peptidase M43B family.</text>
</comment>
<evidence type="ECO:0008006" key="6">
    <source>
        <dbReference type="Google" id="ProtNLM"/>
    </source>
</evidence>
<dbReference type="SUPFAM" id="SSF55486">
    <property type="entry name" value="Metalloproteases ('zincins'), catalytic domain"/>
    <property type="match status" value="1"/>
</dbReference>
<feature type="compositionally biased region" description="Low complexity" evidence="2">
    <location>
        <begin position="268"/>
        <end position="292"/>
    </location>
</feature>
<feature type="chain" id="PRO_5002526247" description="Peptidase M43 pregnancy-associated plasma-A domain-containing protein" evidence="3">
    <location>
        <begin position="18"/>
        <end position="298"/>
    </location>
</feature>
<evidence type="ECO:0000313" key="5">
    <source>
        <dbReference type="Proteomes" id="UP000054481"/>
    </source>
</evidence>
<evidence type="ECO:0000313" key="4">
    <source>
        <dbReference type="EMBL" id="KJZ72202.1"/>
    </source>
</evidence>
<dbReference type="Gene3D" id="3.40.390.10">
    <property type="entry name" value="Collagenase (Catalytic Domain)"/>
    <property type="match status" value="1"/>
</dbReference>
<evidence type="ECO:0000256" key="3">
    <source>
        <dbReference type="SAM" id="SignalP"/>
    </source>
</evidence>
<keyword evidence="3" id="KW-0732">Signal</keyword>
<reference evidence="4 5" key="1">
    <citation type="journal article" date="2014" name="Genome Biol. Evol.">
        <title>Comparative genomics and transcriptomics analyses reveal divergent lifestyle features of nematode endoparasitic fungus Hirsutella minnesotensis.</title>
        <authorList>
            <person name="Lai Y."/>
            <person name="Liu K."/>
            <person name="Zhang X."/>
            <person name="Zhang X."/>
            <person name="Li K."/>
            <person name="Wang N."/>
            <person name="Shu C."/>
            <person name="Wu Y."/>
            <person name="Wang C."/>
            <person name="Bushley K.E."/>
            <person name="Xiang M."/>
            <person name="Liu X."/>
        </authorList>
    </citation>
    <scope>NUCLEOTIDE SEQUENCE [LARGE SCALE GENOMIC DNA]</scope>
    <source>
        <strain evidence="4 5">3608</strain>
    </source>
</reference>
<name>A0A0F7ZYB9_9HYPO</name>
<dbReference type="AlphaFoldDB" id="A0A0F7ZYB9"/>
<dbReference type="InterPro" id="IPR024079">
    <property type="entry name" value="MetalloPept_cat_dom_sf"/>
</dbReference>
<gene>
    <name evidence="4" type="ORF">HIM_08467</name>
</gene>
<accession>A0A0F7ZYB9</accession>
<dbReference type="GO" id="GO:0008237">
    <property type="term" value="F:metallopeptidase activity"/>
    <property type="evidence" value="ECO:0007669"/>
    <property type="project" value="InterPro"/>
</dbReference>
<dbReference type="Proteomes" id="UP000054481">
    <property type="component" value="Unassembled WGS sequence"/>
</dbReference>
<proteinExistence type="inferred from homology"/>
<dbReference type="Pfam" id="PF13582">
    <property type="entry name" value="Reprolysin_3"/>
    <property type="match status" value="1"/>
</dbReference>
<sequence>MALRFLLAGSMAQVAMAGAIPSGGRICGTQDLTAQNDSVWATQERVADNGSVIELNAAFHFCCVSNDECPSDEVAKHEIEVMNRHYDPAQIKFHLQNTTRMYDARCGQTSVTDQAYMDSLKEQTHQGGTNTLNIVYVPTNKGPGTKGYCVIPPASNNIRQIFGRKDGCVVSDSTLPGNGRGSDNDVTSVHEAGHWLGLQHWNENRGPGFSRRQMGQTRNIMDAWQITGSGIKYEFAQSQIPNLRQMAMRRKQQAGSGGREPDDGDDNQGGFPRRPGRPGQIRRPGQIGRPGQIFPPGF</sequence>
<evidence type="ECO:0000256" key="2">
    <source>
        <dbReference type="SAM" id="MobiDB-lite"/>
    </source>
</evidence>
<dbReference type="OrthoDB" id="4921980at2759"/>
<protein>
    <recommendedName>
        <fullName evidence="6">Peptidase M43 pregnancy-associated plasma-A domain-containing protein</fullName>
    </recommendedName>
</protein>
<dbReference type="EMBL" id="KQ030551">
    <property type="protein sequence ID" value="KJZ72202.1"/>
    <property type="molecule type" value="Genomic_DNA"/>
</dbReference>
<feature type="region of interest" description="Disordered" evidence="2">
    <location>
        <begin position="247"/>
        <end position="298"/>
    </location>
</feature>
<evidence type="ECO:0000256" key="1">
    <source>
        <dbReference type="ARBA" id="ARBA00008721"/>
    </source>
</evidence>